<sequence length="174" mass="20008">MARIINGNIYQVEEQKYRCFYGIHIRTAATLVGAFGVIIETIFALSILFSGLGWLYKLLSLLVIFLSLASCALIVYGDRKETAWAYLPYLSLTGLGLLFDAIIGLFALYIWIFMPNSIIRHFPGNEEEVHKDSIRLAIVCVILEIVGIWLWTIVYRAYMYMKNVVYTKPKFEVY</sequence>
<feature type="transmembrane region" description="Helical" evidence="1">
    <location>
        <begin position="55"/>
        <end position="77"/>
    </location>
</feature>
<dbReference type="WBParaSite" id="ACRNAN_scaffold492.g26844.t1">
    <property type="protein sequence ID" value="ACRNAN_scaffold492.g26844.t1"/>
    <property type="gene ID" value="ACRNAN_scaffold492.g26844"/>
</dbReference>
<keyword evidence="1" id="KW-0472">Membrane</keyword>
<protein>
    <submittedName>
        <fullName evidence="3">MARVEL domain-containing protein</fullName>
    </submittedName>
</protein>
<reference evidence="3" key="1">
    <citation type="submission" date="2022-11" db="UniProtKB">
        <authorList>
            <consortium name="WormBaseParasite"/>
        </authorList>
    </citation>
    <scope>IDENTIFICATION</scope>
</reference>
<proteinExistence type="predicted"/>
<organism evidence="2 3">
    <name type="scientific">Acrobeloides nanus</name>
    <dbReference type="NCBI Taxonomy" id="290746"/>
    <lineage>
        <taxon>Eukaryota</taxon>
        <taxon>Metazoa</taxon>
        <taxon>Ecdysozoa</taxon>
        <taxon>Nematoda</taxon>
        <taxon>Chromadorea</taxon>
        <taxon>Rhabditida</taxon>
        <taxon>Tylenchina</taxon>
        <taxon>Cephalobomorpha</taxon>
        <taxon>Cephaloboidea</taxon>
        <taxon>Cephalobidae</taxon>
        <taxon>Acrobeloides</taxon>
    </lineage>
</organism>
<keyword evidence="1" id="KW-0812">Transmembrane</keyword>
<evidence type="ECO:0000313" key="2">
    <source>
        <dbReference type="Proteomes" id="UP000887540"/>
    </source>
</evidence>
<dbReference type="Proteomes" id="UP000887540">
    <property type="component" value="Unplaced"/>
</dbReference>
<name>A0A914E0L1_9BILA</name>
<dbReference type="AlphaFoldDB" id="A0A914E0L1"/>
<keyword evidence="1" id="KW-1133">Transmembrane helix</keyword>
<feature type="transmembrane region" description="Helical" evidence="1">
    <location>
        <begin position="89"/>
        <end position="114"/>
    </location>
</feature>
<feature type="transmembrane region" description="Helical" evidence="1">
    <location>
        <begin position="28"/>
        <end position="49"/>
    </location>
</feature>
<keyword evidence="2" id="KW-1185">Reference proteome</keyword>
<evidence type="ECO:0000256" key="1">
    <source>
        <dbReference type="SAM" id="Phobius"/>
    </source>
</evidence>
<feature type="transmembrane region" description="Helical" evidence="1">
    <location>
        <begin position="134"/>
        <end position="158"/>
    </location>
</feature>
<evidence type="ECO:0000313" key="3">
    <source>
        <dbReference type="WBParaSite" id="ACRNAN_scaffold492.g26844.t1"/>
    </source>
</evidence>
<accession>A0A914E0L1</accession>